<name>A0A0J7YPU4_BETVV</name>
<keyword evidence="2" id="KW-1185">Reference proteome</keyword>
<dbReference type="AlphaFoldDB" id="A0A0J7YPU4"/>
<evidence type="ECO:0000313" key="2">
    <source>
        <dbReference type="Proteomes" id="UP000035740"/>
    </source>
</evidence>
<dbReference type="EMBL" id="KQ113260">
    <property type="protein sequence ID" value="KMS65183.1"/>
    <property type="molecule type" value="Genomic_DNA"/>
</dbReference>
<evidence type="ECO:0008006" key="3">
    <source>
        <dbReference type="Google" id="ProtNLM"/>
    </source>
</evidence>
<evidence type="ECO:0000313" key="1">
    <source>
        <dbReference type="EMBL" id="KMS65183.1"/>
    </source>
</evidence>
<feature type="non-terminal residue" evidence="1">
    <location>
        <position position="1"/>
    </location>
</feature>
<dbReference type="Proteomes" id="UP000035740">
    <property type="component" value="Unassembled WGS sequence"/>
</dbReference>
<proteinExistence type="predicted"/>
<accession>A0A0J7YPU4</accession>
<reference evidence="1 2" key="1">
    <citation type="journal article" date="2014" name="Nature">
        <title>The genome of the recently domesticated crop plant sugar beet (Beta vulgaris).</title>
        <authorList>
            <person name="Dohm J.C."/>
            <person name="Minoche A.E."/>
            <person name="Holtgrawe D."/>
            <person name="Capella-Gutierrez S."/>
            <person name="Zakrzewski F."/>
            <person name="Tafer H."/>
            <person name="Rupp O."/>
            <person name="Sorensen T.R."/>
            <person name="Stracke R."/>
            <person name="Reinhardt R."/>
            <person name="Goesmann A."/>
            <person name="Kraft T."/>
            <person name="Schulz B."/>
            <person name="Stadler P.F."/>
            <person name="Schmidt T."/>
            <person name="Gabaldon T."/>
            <person name="Lehrach H."/>
            <person name="Weisshaar B."/>
            <person name="Himmelbauer H."/>
        </authorList>
    </citation>
    <scope>NUCLEOTIDE SEQUENCE [LARGE SCALE GENOMIC DNA]</scope>
    <source>
        <tissue evidence="1">Taproot</tissue>
    </source>
</reference>
<protein>
    <recommendedName>
        <fullName evidence="3">F-box domain-containing protein</fullName>
    </recommendedName>
</protein>
<organism evidence="1 2">
    <name type="scientific">Beta vulgaris subsp. vulgaris</name>
    <name type="common">Beet</name>
    <dbReference type="NCBI Taxonomy" id="3555"/>
    <lineage>
        <taxon>Eukaryota</taxon>
        <taxon>Viridiplantae</taxon>
        <taxon>Streptophyta</taxon>
        <taxon>Embryophyta</taxon>
        <taxon>Tracheophyta</taxon>
        <taxon>Spermatophyta</taxon>
        <taxon>Magnoliopsida</taxon>
        <taxon>eudicotyledons</taxon>
        <taxon>Gunneridae</taxon>
        <taxon>Pentapetalae</taxon>
        <taxon>Caryophyllales</taxon>
        <taxon>Chenopodiaceae</taxon>
        <taxon>Betoideae</taxon>
        <taxon>Beta</taxon>
    </lineage>
</organism>
<feature type="non-terminal residue" evidence="1">
    <location>
        <position position="199"/>
    </location>
</feature>
<sequence length="199" mass="23391">PADIFGHSTNFVTDGRSLASLSSVSKSIRQAVLHSQTWHFASEISWQFRYTPDPVDPEWIRRLGDQIEATPHYRSLLLSIINPDRLLVFLDRLKRSKISKDDANFIVGQLSRSFPVSAVKEVFSPDLVYRFFYGWSNVKFNDQLTLWDLVDDQHDFELLRAAFPLHLVKHLTERRKLQPEYLSILYRFLNFNYFEKGRP</sequence>
<gene>
    <name evidence="1" type="ORF">BVRB_038570</name>
</gene>